<sequence length="3749" mass="434479">MKLKQIFVIFFHFLQINGNKNVEIHEIGAISTAIADVCEEFFIKKSIKFDVILYGEPTSRLFDIIDGLLDKIVSHSPIVVEHVKTISRWHHSMERSAVIFVSNEYFLNEFSNFAKLGNNFGSELTFLTFYEEVFYYFFNQKKPQGEFLTDQTSVRDHQIFIGNFRHADTIELITINIISEDYCNKAKFNSVNRFIKSSRTWMSNLTAYNRFNTFYGCHMTVLDDWGPYLYPNVGNDRVIECFRKEREDCVTLLTYVAATNDLQGFTLDIFKMAGKIANFTQSFNIHALRHETIGLINPIVRTYVGSYDSVFSGYSPTSLTFDGSYILAATPPEFYNNYEKLWLPFDRATWTILFLMFVAIFTVIFWLHFMPKSLRNSIFGREIKSPALNFVQIFFGIPQEKLPTASIPCFILILFIGFCHIFRTCYQSMSFELMTSDVRKPPPKKIQDLIDRNYTILSCADGHEDILNEILAEEKRRPTTIIETDCSQIIKSYCDNFNKIDAKLAFFMEEIQYTTRNSFCKGAGVKLKNFKKEAMVSALFTLKNSFLFDTFNQLMDKIVPAGIPQYLIKYHEFNMFKVFVPAEVSAIRVLTVQDLEYGFVLWLGACGISLAGFLLELMWFYVVMKFYNIWILSCCLALSNCNLSIDNTDTDATSTAIAEICQEFFIKRSIEFDIIFYGKSQSRLNDIVNGLVDKIEHKLPITVKYIWDVFRWDYRLSRSAVIFINFKICFVEFLKWTSFGNLFPKELTILIYNEDGLYNLIELLRNYGSSYKSDVVSVLHQAFFIADFKFSNSVDLFTITHFQSSSCAQYSIYPINRFFKPSRKWLGKLKFLNKFANLYGCPMTILGNFSHYLYPKVGIHEINEHFITDQEKSHYMLTYGAVTFGLQGFIVDIIDMLATAMNFTPIYKILYEDRELEILIEPVARIFIEPIGYFFDGIASTSFTLDSGFIIVATPNEFYTAYEKLWLPFDRPTWLLLLTTFVVAFLIIFGLNFVPITVKNLVLGQEDTSPALNIIQIFFGISQIKLPRASIPRFILMLFIGFCLIFRTCYQSISFELMTSDVRKPPPKIFKDLVERNYTILSCAHGHDRILNEVISDENSRINVEVESFCSNISKRYCDSFDKVEAKLAFFFEDLPYAITQFVCKGSAVKLKHFRKEYQIVALSTFINSILYVNLNKLMNKIVPTGIPQHLFKYHETNLIKLYEPFVDRSPKVLTVEDLAHGFVLWIGTCGVAFIGFLLEFLWFYGVKYLKDLIVQVSSKLIMNSSDIESVSAAIAEVCQEFFIKKSIEFDVILYGKSTGRLNDIAGHLIAKLTSQSKITVKYVRKINNWHHKLKRSAVIFVSSEFFLNEFSNFAKFGNIFPIDLTFLTYYEHIIDVMLKHAMSLNIKYKNDRIPFKSSQFFLGTTNSGEFVSLLTIDNFSDKSCNNPLIFIINKFNKTSRNWIEPLKCYKKFVNFYGCPLIVSDMFGPYLYPKRRFAEISECFTRDPKNCLALLTYLAATTGLQGVAVDLFNMAAKITNFKPSYELRVNEVRPMIPKRPPEVAVYVSNYDQLLKGYAPTSLNFASRFILAATPSEYYNNYEKLWLPFDFTIWILLLLTLVLAFAVIFGLHFAPKFIRKTVIGVNIASPGLNFIQIFLDSSLTKLPKSTLARFILIMFIWFCLIFRTLYQSKSYDLMTSDVRKAPPVTVEDLIERNYTIVTFKSHDRYLNEMIPDVTSSINLKIHENSMDYIQTYCNNFDRSDAKLAFFLEYVQYVMLNSVCKGAAVQLKNFRANSQLSVLFTVKNSFIHRTLNEILEKIVPAGIPQYLVNYHEINLYGKYDSFVMYGPTVLTVEDLAHGFVLWLGACGVSFIGFLLELLWFYVVDYLRDLLVVTQCGIKIDFTEIEAISTAIADVCQEYFIKKSIEFDVIVYGESQDHLNDIIDCLLDKIVYQLPIAVQHVKDDHAWDQRLTKSALIFCSSEYFLNKFSDITKLGNIFPKEFIFLTYYKNLVHVMMRHARTTSKRYLNDRTSVMSHQYYIGNSHYGESVILMTIDHFSSKLCNSPQLYVINKFNKFTKVWNNPLEYYKKFDNFFGCPLIVSDNFGPYLYPKEKSKEVLECFTKEFERCLTLLTYLATKVGFQGFAVDIFSILSKSLNFTPNYDLRMNTKMSQLPIESPEVGIFVSTYREVSSGYAPTALHFVNSYLLAATPSEFYNNYEKLWLPFDGVTWLLLLITFLCGYLIILGLHFAPKSIKNSIIGVNITTPALNLVQVFLDNSLTKLPKTSLARFILMLFIVFCLIFRTLYQSKSFDLMTSDIRKPPPCDVQDLIIRNYTIVSNAHGHDEILKELIPDLDRIHLIVHDNNIESQQVYCNNFDKPEAKLAFFLENVQYIMQNSICKGAAVKVKNFKGDGEVPVLYTLSNSFLYKTLNEILEQMIPAGIPQYLVKYHEENLFGTFVPLVASGPSVLTIEDLTHGFVLWNNKEVEAVLTAIAEVCEEFFIKKSIEFDVILYGTITDQVGDIADLLIHKVAPISIVHVEYAADLIMMEYEPSNHSYIFDKTDFMSYQYFIGSSLNEKSIDLMTFENFDATSCNKPVLHIVSMFNISSRSWSTKFDSYEKFINFNGCPLEVTEHFGSSLYIKGTSKVHECFSMGRENCLNLLIELSKRDQFQGFTVDIFKMAANIGNFKPSFMLRQDYYTSGDIKLLSFAPKVGIFVGVYGDMLNGYAPTSLTFDSRFLLAVTPSGFYTSYEKLWLPFDNAIWTLLFLIFLTAFTIIFISRFWPKTLRNLIFGNEITNPALNVVQAFFGISQMKLPTTSVSRFILMLFIGFCLVFRTCYQSKSFDFLTTDVRKPPPKTIKDLIDKKYTIVTCARGHDRILKDIVLEGYGSENVKVHKYCVENVALYCSNYDKVDAKLAFFLEEIGYVSINSICKGSAIKMKNFEREAQTSVLYTNRNSFIFEILNKLMERIVPAGIPQYLNKYHESNVYRTYYPIIDIDPKVLTLQNLEYGFVLWIGSCGISAVGFLMEHLWLKGRRVCRSIIGLWMLMILDDLTSINVEMTEQNRKRTASQCNEPEAFEQVNDKLPESIQCYKDNALILTTKDPKEKVSKLFRKLQNDYNLKRKINFHHFYFNVDENLILNYINPLKNEKFNESPIKVNYFQLINDYADKINLQGIDESKKLEHFESLRLKSQQRIKEYEEIKLNHRSILENTTNPDEKLKQINILKDLQTKIDECDVFTIVNYFNPSSIKFYNNNEDDELYLEVESKINVKIQELLTIFPTELCYLTEDDKKNDMNRSKQSFETLMTEQKQLKDSISELEENEQNEELLDELKKKLKINIEDIENCKLWDIFNKPYCGVIKSIKNSFNGYSKLKPTIFLLSVKDHTTYESSLIKKYYHDVLNSDNWSKIRKILNTSERRKREIVQKKLEIQQKADFYKAKPSHLLCVITYRDSIFIVDGLFDGFLINLADKNMQHAISAIPCSASIYKLLEQFGYKNKRGFSNSAKNSSIPYSSGTKITSVLIPNFIQFNEQLRDEAIKLNVNPIKYIKDEKEKMRNERKLNKNLRGLPFLKERIRFCVKANPLTNFCECKKNSCFIEYRCRMCFINYQKEFKNDQNVEYKCSCRFVENKNFKEVQKLFDFCKVSQTVDCKQQNQDSTHVCEIVQKIFVEKTIKKLCYDQSIYYCRNPLLPEHKTTLKRQKVVNDAGFLQRPEKIILDIENCRNVAINFVSVFANMFAEHQFHAFEILFGEIGVNKTSTKIIPISH</sequence>
<evidence type="ECO:0000256" key="4">
    <source>
        <dbReference type="ARBA" id="ARBA00022989"/>
    </source>
</evidence>
<reference evidence="10" key="2">
    <citation type="submission" date="2022-10" db="EMBL/GenBank/DDBJ databases">
        <authorList>
            <consortium name="ENA_rothamsted_submissions"/>
            <consortium name="culmorum"/>
            <person name="King R."/>
        </authorList>
    </citation>
    <scope>NUCLEOTIDE SEQUENCE</scope>
</reference>
<feature type="transmembrane region" description="Helical" evidence="9">
    <location>
        <begin position="1650"/>
        <end position="1669"/>
    </location>
</feature>
<feature type="transmembrane region" description="Helical" evidence="9">
    <location>
        <begin position="2268"/>
        <end position="2287"/>
    </location>
</feature>
<keyword evidence="3 9" id="KW-0812">Transmembrane</keyword>
<keyword evidence="7" id="KW-0325">Glycoprotein</keyword>
<dbReference type="Proteomes" id="UP001153620">
    <property type="component" value="Chromosome 4"/>
</dbReference>
<feature type="coiled-coil region" evidence="8">
    <location>
        <begin position="3285"/>
        <end position="3325"/>
    </location>
</feature>
<comment type="subcellular location">
    <subcellularLocation>
        <location evidence="1">Cell membrane</location>
        <topology evidence="1">Multi-pass membrane protein</topology>
    </subcellularLocation>
</comment>
<dbReference type="InterPro" id="IPR052192">
    <property type="entry name" value="Insect_Ionotropic_Sensory_Rcpt"/>
</dbReference>
<evidence type="ECO:0000256" key="8">
    <source>
        <dbReference type="SAM" id="Coils"/>
    </source>
</evidence>
<feature type="transmembrane region" description="Helical" evidence="9">
    <location>
        <begin position="597"/>
        <end position="621"/>
    </location>
</feature>
<feature type="transmembrane region" description="Helical" evidence="9">
    <location>
        <begin position="1031"/>
        <end position="1050"/>
    </location>
</feature>
<evidence type="ECO:0000256" key="3">
    <source>
        <dbReference type="ARBA" id="ARBA00022692"/>
    </source>
</evidence>
<keyword evidence="8" id="KW-0175">Coiled coil</keyword>
<evidence type="ECO:0000256" key="6">
    <source>
        <dbReference type="ARBA" id="ARBA00023170"/>
    </source>
</evidence>
<name>A0A9N9S7N0_9DIPT</name>
<evidence type="ECO:0000313" key="11">
    <source>
        <dbReference type="Proteomes" id="UP001153620"/>
    </source>
</evidence>
<organism evidence="10 11">
    <name type="scientific">Chironomus riparius</name>
    <dbReference type="NCBI Taxonomy" id="315576"/>
    <lineage>
        <taxon>Eukaryota</taxon>
        <taxon>Metazoa</taxon>
        <taxon>Ecdysozoa</taxon>
        <taxon>Arthropoda</taxon>
        <taxon>Hexapoda</taxon>
        <taxon>Insecta</taxon>
        <taxon>Pterygota</taxon>
        <taxon>Neoptera</taxon>
        <taxon>Endopterygota</taxon>
        <taxon>Diptera</taxon>
        <taxon>Nematocera</taxon>
        <taxon>Chironomoidea</taxon>
        <taxon>Chironomidae</taxon>
        <taxon>Chironominae</taxon>
        <taxon>Chironomus</taxon>
    </lineage>
</organism>
<evidence type="ECO:0000256" key="1">
    <source>
        <dbReference type="ARBA" id="ARBA00004651"/>
    </source>
</evidence>
<evidence type="ECO:0000256" key="9">
    <source>
        <dbReference type="SAM" id="Phobius"/>
    </source>
</evidence>
<dbReference type="PANTHER" id="PTHR42643:SF30">
    <property type="entry name" value="IONOTROPIC RECEPTOR 40A-RELATED"/>
    <property type="match status" value="1"/>
</dbReference>
<keyword evidence="5 9" id="KW-0472">Membrane</keyword>
<feature type="transmembrane region" description="Helical" evidence="9">
    <location>
        <begin position="2991"/>
        <end position="3014"/>
    </location>
</feature>
<dbReference type="Gene3D" id="1.10.287.70">
    <property type="match status" value="3"/>
</dbReference>
<feature type="transmembrane region" description="Helical" evidence="9">
    <location>
        <begin position="1590"/>
        <end position="1613"/>
    </location>
</feature>
<dbReference type="EMBL" id="OU895880">
    <property type="protein sequence ID" value="CAG9810551.1"/>
    <property type="molecule type" value="Genomic_DNA"/>
</dbReference>
<evidence type="ECO:0000256" key="5">
    <source>
        <dbReference type="ARBA" id="ARBA00023136"/>
    </source>
</evidence>
<accession>A0A9N9S7N0</accession>
<feature type="transmembrane region" description="Helical" evidence="9">
    <location>
        <begin position="348"/>
        <end position="369"/>
    </location>
</feature>
<evidence type="ECO:0000256" key="7">
    <source>
        <dbReference type="ARBA" id="ARBA00023180"/>
    </source>
</evidence>
<gene>
    <name evidence="10" type="ORF">CHIRRI_LOCUS13364</name>
</gene>
<feature type="transmembrane region" description="Helical" evidence="9">
    <location>
        <begin position="2742"/>
        <end position="2764"/>
    </location>
</feature>
<evidence type="ECO:0008006" key="12">
    <source>
        <dbReference type="Google" id="ProtNLM"/>
    </source>
</evidence>
<reference evidence="10" key="1">
    <citation type="submission" date="2022-01" db="EMBL/GenBank/DDBJ databases">
        <authorList>
            <person name="King R."/>
        </authorList>
    </citation>
    <scope>NUCLEOTIDE SEQUENCE</scope>
</reference>
<proteinExistence type="predicted"/>
<keyword evidence="4 9" id="KW-1133">Transmembrane helix</keyword>
<feature type="transmembrane region" description="Helical" evidence="9">
    <location>
        <begin position="1841"/>
        <end position="1864"/>
    </location>
</feature>
<feature type="transmembrane region" description="Helical" evidence="9">
    <location>
        <begin position="405"/>
        <end position="426"/>
    </location>
</feature>
<keyword evidence="2" id="KW-1003">Cell membrane</keyword>
<feature type="transmembrane region" description="Helical" evidence="9">
    <location>
        <begin position="1223"/>
        <end position="1245"/>
    </location>
</feature>
<keyword evidence="11" id="KW-1185">Reference proteome</keyword>
<dbReference type="GO" id="GO:0005886">
    <property type="term" value="C:plasma membrane"/>
    <property type="evidence" value="ECO:0007669"/>
    <property type="project" value="UniProtKB-SubCell"/>
</dbReference>
<feature type="transmembrane region" description="Helical" evidence="9">
    <location>
        <begin position="2801"/>
        <end position="2820"/>
    </location>
</feature>
<evidence type="ECO:0000256" key="2">
    <source>
        <dbReference type="ARBA" id="ARBA00022475"/>
    </source>
</evidence>
<dbReference type="PANTHER" id="PTHR42643">
    <property type="entry name" value="IONOTROPIC RECEPTOR 20A-RELATED"/>
    <property type="match status" value="1"/>
</dbReference>
<keyword evidence="6" id="KW-0675">Receptor</keyword>
<feature type="transmembrane region" description="Helical" evidence="9">
    <location>
        <begin position="2211"/>
        <end position="2231"/>
    </location>
</feature>
<dbReference type="OrthoDB" id="7256637at2759"/>
<feature type="transmembrane region" description="Helical" evidence="9">
    <location>
        <begin position="974"/>
        <end position="994"/>
    </location>
</feature>
<evidence type="ECO:0000313" key="10">
    <source>
        <dbReference type="EMBL" id="CAG9810551.1"/>
    </source>
</evidence>
<feature type="transmembrane region" description="Helical" evidence="9">
    <location>
        <begin position="1620"/>
        <end position="1638"/>
    </location>
</feature>
<protein>
    <recommendedName>
        <fullName evidence="12">Ionotropic receptor</fullName>
    </recommendedName>
</protein>